<evidence type="ECO:0000256" key="2">
    <source>
        <dbReference type="ARBA" id="ARBA00022786"/>
    </source>
</evidence>
<feature type="domain" description="UBC core" evidence="3">
    <location>
        <begin position="135"/>
        <end position="296"/>
    </location>
</feature>
<keyword evidence="5" id="KW-1185">Reference proteome</keyword>
<evidence type="ECO:0000313" key="4">
    <source>
        <dbReference type="EMBL" id="GAX26089.1"/>
    </source>
</evidence>
<reference evidence="4 5" key="1">
    <citation type="journal article" date="2015" name="Plant Cell">
        <title>Oil accumulation by the oleaginous diatom Fistulifera solaris as revealed by the genome and transcriptome.</title>
        <authorList>
            <person name="Tanaka T."/>
            <person name="Maeda Y."/>
            <person name="Veluchamy A."/>
            <person name="Tanaka M."/>
            <person name="Abida H."/>
            <person name="Marechal E."/>
            <person name="Bowler C."/>
            <person name="Muto M."/>
            <person name="Sunaga Y."/>
            <person name="Tanaka M."/>
            <person name="Yoshino T."/>
            <person name="Taniguchi T."/>
            <person name="Fukuda Y."/>
            <person name="Nemoto M."/>
            <person name="Matsumoto M."/>
            <person name="Wong P.S."/>
            <person name="Aburatani S."/>
            <person name="Fujibuchi W."/>
        </authorList>
    </citation>
    <scope>NUCLEOTIDE SEQUENCE [LARGE SCALE GENOMIC DNA]</scope>
    <source>
        <strain evidence="4 5">JPCC DA0580</strain>
    </source>
</reference>
<sequence length="359" mass="41133">MNNIESNTSRKNEIIDLTEANPAKRQTQQTIIDLSMDDDVGDDYTHNMMRNFAGSRRKRKRQIENETVNPISNNVEVIDLEALTAKACSENTQPSTTEQDEETLYKQSLGPIRMEFVSDFNPKHKFAGTLRNPTMKTTKLYQELLEYQLSLPVHAQSSIFVRVQESRLDLLRVAITGPEGSPYENGVFFFDCFLQDYPARPPRVQFLTTGGGTIRFNPNLYNCGKVCLSLLGTWSGPGWEPNKSTLLQILISIQAMVLVKDPYFNEPGFHPKQRDAAETSEQYNQKIRSYTTVYAMRDMLKHATSSGLYFEFAPVLRLHFQCREKRIEHQLQEWVAKNSNLETAVQEIRSLFRELGTGL</sequence>
<organism evidence="4 5">
    <name type="scientific">Fistulifera solaris</name>
    <name type="common">Oleaginous diatom</name>
    <dbReference type="NCBI Taxonomy" id="1519565"/>
    <lineage>
        <taxon>Eukaryota</taxon>
        <taxon>Sar</taxon>
        <taxon>Stramenopiles</taxon>
        <taxon>Ochrophyta</taxon>
        <taxon>Bacillariophyta</taxon>
        <taxon>Bacillariophyceae</taxon>
        <taxon>Bacillariophycidae</taxon>
        <taxon>Naviculales</taxon>
        <taxon>Naviculaceae</taxon>
        <taxon>Fistulifera</taxon>
    </lineage>
</organism>
<dbReference type="PANTHER" id="PTHR46116">
    <property type="entry name" value="(E3-INDEPENDENT) E2 UBIQUITIN-CONJUGATING ENZYME"/>
    <property type="match status" value="1"/>
</dbReference>
<protein>
    <submittedName>
        <fullName evidence="4">Baculoviral IAP repeat-containing protein 6</fullName>
        <ecNumber evidence="4">2.3.2.23</ecNumber>
    </submittedName>
</protein>
<keyword evidence="2" id="KW-0833">Ubl conjugation pathway</keyword>
<dbReference type="SMART" id="SM00212">
    <property type="entry name" value="UBCc"/>
    <property type="match status" value="1"/>
</dbReference>
<dbReference type="EC" id="2.3.2.23" evidence="4"/>
<dbReference type="GO" id="GO:0061631">
    <property type="term" value="F:ubiquitin conjugating enzyme activity"/>
    <property type="evidence" value="ECO:0007669"/>
    <property type="project" value="UniProtKB-EC"/>
</dbReference>
<accession>A0A1Z5KIJ8</accession>
<dbReference type="CDD" id="cd23810">
    <property type="entry name" value="UBCc_BIRC6"/>
    <property type="match status" value="1"/>
</dbReference>
<name>A0A1Z5KIJ8_FISSO</name>
<comment type="caution">
    <text evidence="4">The sequence shown here is derived from an EMBL/GenBank/DDBJ whole genome shotgun (WGS) entry which is preliminary data.</text>
</comment>
<evidence type="ECO:0000256" key="1">
    <source>
        <dbReference type="ARBA" id="ARBA00022679"/>
    </source>
</evidence>
<dbReference type="Proteomes" id="UP000198406">
    <property type="component" value="Unassembled WGS sequence"/>
</dbReference>
<keyword evidence="1 4" id="KW-0808">Transferase</keyword>
<dbReference type="InterPro" id="IPR016135">
    <property type="entry name" value="UBQ-conjugating_enzyme/RWD"/>
</dbReference>
<dbReference type="SUPFAM" id="SSF54495">
    <property type="entry name" value="UBC-like"/>
    <property type="match status" value="1"/>
</dbReference>
<proteinExistence type="predicted"/>
<dbReference type="InterPro" id="IPR000608">
    <property type="entry name" value="UBC"/>
</dbReference>
<evidence type="ECO:0000313" key="5">
    <source>
        <dbReference type="Proteomes" id="UP000198406"/>
    </source>
</evidence>
<dbReference type="PANTHER" id="PTHR46116:SF39">
    <property type="entry name" value="BACULOVIRAL IAP REPEAT-CONTAINING PROTEIN 6"/>
    <property type="match status" value="1"/>
</dbReference>
<dbReference type="InParanoid" id="A0A1Z5KIJ8"/>
<dbReference type="Pfam" id="PF00179">
    <property type="entry name" value="UQ_con"/>
    <property type="match status" value="1"/>
</dbReference>
<dbReference type="PROSITE" id="PS50127">
    <property type="entry name" value="UBC_2"/>
    <property type="match status" value="1"/>
</dbReference>
<dbReference type="AlphaFoldDB" id="A0A1Z5KIJ8"/>
<gene>
    <name evidence="4" type="ORF">FisN_42Lh006</name>
</gene>
<evidence type="ECO:0000259" key="3">
    <source>
        <dbReference type="PROSITE" id="PS50127"/>
    </source>
</evidence>
<keyword evidence="4" id="KW-0012">Acyltransferase</keyword>
<dbReference type="Gene3D" id="3.10.110.10">
    <property type="entry name" value="Ubiquitin Conjugating Enzyme"/>
    <property type="match status" value="1"/>
</dbReference>
<dbReference type="EMBL" id="BDSP01000236">
    <property type="protein sequence ID" value="GAX26089.1"/>
    <property type="molecule type" value="Genomic_DNA"/>
</dbReference>
<dbReference type="OrthoDB" id="47801at2759"/>